<evidence type="ECO:0000256" key="4">
    <source>
        <dbReference type="PROSITE-ProRule" id="PRU00335"/>
    </source>
</evidence>
<name>A0ABY5KP41_9CELL</name>
<accession>A0ABY5KP41</accession>
<dbReference type="Gene3D" id="1.10.357.10">
    <property type="entry name" value="Tetracycline Repressor, domain 2"/>
    <property type="match status" value="1"/>
</dbReference>
<proteinExistence type="predicted"/>
<keyword evidence="2 4" id="KW-0238">DNA-binding</keyword>
<protein>
    <submittedName>
        <fullName evidence="6">TetR family transcriptional regulator</fullName>
    </submittedName>
</protein>
<evidence type="ECO:0000256" key="3">
    <source>
        <dbReference type="ARBA" id="ARBA00023163"/>
    </source>
</evidence>
<dbReference type="Pfam" id="PF21597">
    <property type="entry name" value="TetR_C_43"/>
    <property type="match status" value="1"/>
</dbReference>
<dbReference type="InterPro" id="IPR036271">
    <property type="entry name" value="Tet_transcr_reg_TetR-rel_C_sf"/>
</dbReference>
<dbReference type="SUPFAM" id="SSF48498">
    <property type="entry name" value="Tetracyclin repressor-like, C-terminal domain"/>
    <property type="match status" value="1"/>
</dbReference>
<dbReference type="InterPro" id="IPR050109">
    <property type="entry name" value="HTH-type_TetR-like_transc_reg"/>
</dbReference>
<dbReference type="PROSITE" id="PS50977">
    <property type="entry name" value="HTH_TETR_2"/>
    <property type="match status" value="1"/>
</dbReference>
<dbReference type="RefSeq" id="WP_227577815.1">
    <property type="nucleotide sequence ID" value="NZ_CP101987.1"/>
</dbReference>
<evidence type="ECO:0000313" key="7">
    <source>
        <dbReference type="Proteomes" id="UP001316384"/>
    </source>
</evidence>
<dbReference type="PRINTS" id="PR00455">
    <property type="entry name" value="HTHTETR"/>
</dbReference>
<evidence type="ECO:0000256" key="1">
    <source>
        <dbReference type="ARBA" id="ARBA00023015"/>
    </source>
</evidence>
<dbReference type="InterPro" id="IPR009057">
    <property type="entry name" value="Homeodomain-like_sf"/>
</dbReference>
<evidence type="ECO:0000259" key="5">
    <source>
        <dbReference type="PROSITE" id="PS50977"/>
    </source>
</evidence>
<keyword evidence="3" id="KW-0804">Transcription</keyword>
<evidence type="ECO:0000256" key="2">
    <source>
        <dbReference type="ARBA" id="ARBA00023125"/>
    </source>
</evidence>
<feature type="DNA-binding region" description="H-T-H motif" evidence="4">
    <location>
        <begin position="35"/>
        <end position="54"/>
    </location>
</feature>
<gene>
    <name evidence="6" type="ORF">NP048_01945</name>
</gene>
<dbReference type="Proteomes" id="UP001316384">
    <property type="component" value="Chromosome"/>
</dbReference>
<keyword evidence="7" id="KW-1185">Reference proteome</keyword>
<dbReference type="PANTHER" id="PTHR30055">
    <property type="entry name" value="HTH-TYPE TRANSCRIPTIONAL REGULATOR RUTR"/>
    <property type="match status" value="1"/>
</dbReference>
<dbReference type="InterPro" id="IPR049445">
    <property type="entry name" value="TetR_SbtR-like_C"/>
</dbReference>
<dbReference type="PANTHER" id="PTHR30055:SF234">
    <property type="entry name" value="HTH-TYPE TRANSCRIPTIONAL REGULATOR BETI"/>
    <property type="match status" value="1"/>
</dbReference>
<dbReference type="InterPro" id="IPR001647">
    <property type="entry name" value="HTH_TetR"/>
</dbReference>
<dbReference type="SUPFAM" id="SSF46689">
    <property type="entry name" value="Homeodomain-like"/>
    <property type="match status" value="1"/>
</dbReference>
<sequence>MAIPARPLRADAERNRQAIICAAGSVLAEKGCETTLEQIAEAAGVGVGTVYRRFASLEALMAVVLEEKMRRYAERTEQAAEQALTAPGEAFDDYVMFMLEQQATDAAFSDVLLSPGEGTELFVAEKTRAFRASLVLVARAKDAGAVRADFDCTDLHLLQHAARGLLRGTQRSAPLAWKRFGEYMLQAFRHAGDAPLTPPSRI</sequence>
<reference evidence="6 7" key="1">
    <citation type="submission" date="2022-07" db="EMBL/GenBank/DDBJ databases">
        <title>Novel species in genus cellulomonas.</title>
        <authorList>
            <person name="Ye L."/>
        </authorList>
    </citation>
    <scope>NUCLEOTIDE SEQUENCE [LARGE SCALE GENOMIC DNA]</scope>
    <source>
        <strain evidence="7">zg-B89</strain>
    </source>
</reference>
<feature type="domain" description="HTH tetR-type" evidence="5">
    <location>
        <begin position="13"/>
        <end position="72"/>
    </location>
</feature>
<evidence type="ECO:0000313" key="6">
    <source>
        <dbReference type="EMBL" id="UUI72252.1"/>
    </source>
</evidence>
<keyword evidence="1" id="KW-0805">Transcription regulation</keyword>
<dbReference type="Pfam" id="PF00440">
    <property type="entry name" value="TetR_N"/>
    <property type="match status" value="1"/>
</dbReference>
<organism evidence="6 7">
    <name type="scientific">Cellulomonas xiejunii</name>
    <dbReference type="NCBI Taxonomy" id="2968083"/>
    <lineage>
        <taxon>Bacteria</taxon>
        <taxon>Bacillati</taxon>
        <taxon>Actinomycetota</taxon>
        <taxon>Actinomycetes</taxon>
        <taxon>Micrococcales</taxon>
        <taxon>Cellulomonadaceae</taxon>
        <taxon>Cellulomonas</taxon>
    </lineage>
</organism>
<dbReference type="EMBL" id="CP101987">
    <property type="protein sequence ID" value="UUI72252.1"/>
    <property type="molecule type" value="Genomic_DNA"/>
</dbReference>